<dbReference type="Gramene" id="mRNA:HanXRQr2_Chr07g0280921">
    <property type="protein sequence ID" value="mRNA:HanXRQr2_Chr07g0280921"/>
    <property type="gene ID" value="HanXRQr2_Chr07g0280921"/>
</dbReference>
<evidence type="ECO:0000313" key="2">
    <source>
        <dbReference type="Proteomes" id="UP000215914"/>
    </source>
</evidence>
<name>A0A9K3NFB6_HELAN</name>
<protein>
    <submittedName>
        <fullName evidence="1">Uncharacterized protein</fullName>
    </submittedName>
</protein>
<proteinExistence type="predicted"/>
<reference evidence="1" key="2">
    <citation type="submission" date="2020-06" db="EMBL/GenBank/DDBJ databases">
        <title>Helianthus annuus Genome sequencing and assembly Release 2.</title>
        <authorList>
            <person name="Gouzy J."/>
            <person name="Langlade N."/>
            <person name="Munos S."/>
        </authorList>
    </citation>
    <scope>NUCLEOTIDE SEQUENCE</scope>
    <source>
        <tissue evidence="1">Leaves</tissue>
    </source>
</reference>
<dbReference type="AlphaFoldDB" id="A0A9K3NFB6"/>
<accession>A0A9K3NFB6</accession>
<dbReference type="Proteomes" id="UP000215914">
    <property type="component" value="Unassembled WGS sequence"/>
</dbReference>
<evidence type="ECO:0000313" key="1">
    <source>
        <dbReference type="EMBL" id="KAF5797468.1"/>
    </source>
</evidence>
<comment type="caution">
    <text evidence="1">The sequence shown here is derived from an EMBL/GenBank/DDBJ whole genome shotgun (WGS) entry which is preliminary data.</text>
</comment>
<dbReference type="EMBL" id="MNCJ02000322">
    <property type="protein sequence ID" value="KAF5797468.1"/>
    <property type="molecule type" value="Genomic_DNA"/>
</dbReference>
<sequence length="80" mass="9513">MELEEEDDAYPSSRIINMERGLWKIRRVICIKLPIEKNRDLIQYSTTKGRFGRVHCDYTCEVSTVSTFPSWIFACLYYLL</sequence>
<organism evidence="1 2">
    <name type="scientific">Helianthus annuus</name>
    <name type="common">Common sunflower</name>
    <dbReference type="NCBI Taxonomy" id="4232"/>
    <lineage>
        <taxon>Eukaryota</taxon>
        <taxon>Viridiplantae</taxon>
        <taxon>Streptophyta</taxon>
        <taxon>Embryophyta</taxon>
        <taxon>Tracheophyta</taxon>
        <taxon>Spermatophyta</taxon>
        <taxon>Magnoliopsida</taxon>
        <taxon>eudicotyledons</taxon>
        <taxon>Gunneridae</taxon>
        <taxon>Pentapetalae</taxon>
        <taxon>asterids</taxon>
        <taxon>campanulids</taxon>
        <taxon>Asterales</taxon>
        <taxon>Asteraceae</taxon>
        <taxon>Asteroideae</taxon>
        <taxon>Heliantheae alliance</taxon>
        <taxon>Heliantheae</taxon>
        <taxon>Helianthus</taxon>
    </lineage>
</organism>
<reference evidence="1" key="1">
    <citation type="journal article" date="2017" name="Nature">
        <title>The sunflower genome provides insights into oil metabolism, flowering and Asterid evolution.</title>
        <authorList>
            <person name="Badouin H."/>
            <person name="Gouzy J."/>
            <person name="Grassa C.J."/>
            <person name="Murat F."/>
            <person name="Staton S.E."/>
            <person name="Cottret L."/>
            <person name="Lelandais-Briere C."/>
            <person name="Owens G.L."/>
            <person name="Carrere S."/>
            <person name="Mayjonade B."/>
            <person name="Legrand L."/>
            <person name="Gill N."/>
            <person name="Kane N.C."/>
            <person name="Bowers J.E."/>
            <person name="Hubner S."/>
            <person name="Bellec A."/>
            <person name="Berard A."/>
            <person name="Berges H."/>
            <person name="Blanchet N."/>
            <person name="Boniface M.C."/>
            <person name="Brunel D."/>
            <person name="Catrice O."/>
            <person name="Chaidir N."/>
            <person name="Claudel C."/>
            <person name="Donnadieu C."/>
            <person name="Faraut T."/>
            <person name="Fievet G."/>
            <person name="Helmstetter N."/>
            <person name="King M."/>
            <person name="Knapp S.J."/>
            <person name="Lai Z."/>
            <person name="Le Paslier M.C."/>
            <person name="Lippi Y."/>
            <person name="Lorenzon L."/>
            <person name="Mandel J.R."/>
            <person name="Marage G."/>
            <person name="Marchand G."/>
            <person name="Marquand E."/>
            <person name="Bret-Mestries E."/>
            <person name="Morien E."/>
            <person name="Nambeesan S."/>
            <person name="Nguyen T."/>
            <person name="Pegot-Espagnet P."/>
            <person name="Pouilly N."/>
            <person name="Raftis F."/>
            <person name="Sallet E."/>
            <person name="Schiex T."/>
            <person name="Thomas J."/>
            <person name="Vandecasteele C."/>
            <person name="Vares D."/>
            <person name="Vear F."/>
            <person name="Vautrin S."/>
            <person name="Crespi M."/>
            <person name="Mangin B."/>
            <person name="Burke J.M."/>
            <person name="Salse J."/>
            <person name="Munos S."/>
            <person name="Vincourt P."/>
            <person name="Rieseberg L.H."/>
            <person name="Langlade N.B."/>
        </authorList>
    </citation>
    <scope>NUCLEOTIDE SEQUENCE</scope>
    <source>
        <tissue evidence="1">Leaves</tissue>
    </source>
</reference>
<keyword evidence="2" id="KW-1185">Reference proteome</keyword>
<gene>
    <name evidence="1" type="ORF">HanXRQr2_Chr07g0280921</name>
</gene>